<feature type="transmembrane region" description="Helical" evidence="5">
    <location>
        <begin position="89"/>
        <end position="107"/>
    </location>
</feature>
<gene>
    <name evidence="7" type="ordered locus">Hhal_0141</name>
</gene>
<evidence type="ECO:0000256" key="4">
    <source>
        <dbReference type="PROSITE-ProRule" id="PRU00433"/>
    </source>
</evidence>
<dbReference type="GO" id="GO:0020037">
    <property type="term" value="F:heme binding"/>
    <property type="evidence" value="ECO:0007669"/>
    <property type="project" value="InterPro"/>
</dbReference>
<dbReference type="InterPro" id="IPR009056">
    <property type="entry name" value="Cyt_c-like_dom"/>
</dbReference>
<reference evidence="7 8" key="2">
    <citation type="journal article" date="2013" name="Stand. Genomic Sci.">
        <title>Complete genome sequence of Halorhodospira halophila SL1.</title>
        <authorList>
            <person name="Challacombe J.F."/>
            <person name="Majid S."/>
            <person name="Deole R."/>
            <person name="Brettin T.S."/>
            <person name="Bruce D."/>
            <person name="Delano S.F."/>
            <person name="Detter J.C."/>
            <person name="Gleasner C.D."/>
            <person name="Han C.S."/>
            <person name="Misra M."/>
            <person name="Reitenga K.G."/>
            <person name="Mikhailova N."/>
            <person name="Woyke T."/>
            <person name="Pitluck S."/>
            <person name="Nolan M."/>
            <person name="Land M.L."/>
            <person name="Saunders E."/>
            <person name="Tapia R."/>
            <person name="Lapidus A."/>
            <person name="Ivanova N."/>
            <person name="Hoff W.D."/>
        </authorList>
    </citation>
    <scope>NUCLEOTIDE SEQUENCE [LARGE SCALE GENOMIC DNA]</scope>
    <source>
        <strain evidence="8">DSM 244 / SL1</strain>
    </source>
</reference>
<keyword evidence="1 4" id="KW-0349">Heme</keyword>
<feature type="transmembrane region" description="Helical" evidence="5">
    <location>
        <begin position="119"/>
        <end position="137"/>
    </location>
</feature>
<reference evidence="8" key="1">
    <citation type="submission" date="2006-12" db="EMBL/GenBank/DDBJ databases">
        <title>Complete sequence of Halorhodospira halophila SL1.</title>
        <authorList>
            <consortium name="US DOE Joint Genome Institute"/>
            <person name="Copeland A."/>
            <person name="Lucas S."/>
            <person name="Lapidus A."/>
            <person name="Barry K."/>
            <person name="Detter J.C."/>
            <person name="Glavina del Rio T."/>
            <person name="Hammon N."/>
            <person name="Israni S."/>
            <person name="Dalin E."/>
            <person name="Tice H."/>
            <person name="Pitluck S."/>
            <person name="Saunders E."/>
            <person name="Brettin T."/>
            <person name="Bruce D."/>
            <person name="Han C."/>
            <person name="Tapia R."/>
            <person name="Schmutz J."/>
            <person name="Larimer F."/>
            <person name="Land M."/>
            <person name="Hauser L."/>
            <person name="Kyrpides N."/>
            <person name="Mikhailova N."/>
            <person name="Hoff W."/>
            <person name="Richardson P."/>
        </authorList>
    </citation>
    <scope>NUCLEOTIDE SEQUENCE [LARGE SCALE GENOMIC DNA]</scope>
    <source>
        <strain evidence="8">DSM 244 / SL1</strain>
    </source>
</reference>
<keyword evidence="8" id="KW-1185">Reference proteome</keyword>
<keyword evidence="5" id="KW-0812">Transmembrane</keyword>
<dbReference type="Proteomes" id="UP000000647">
    <property type="component" value="Chromosome"/>
</dbReference>
<dbReference type="SUPFAM" id="SSF46626">
    <property type="entry name" value="Cytochrome c"/>
    <property type="match status" value="1"/>
</dbReference>
<protein>
    <recommendedName>
        <fullName evidence="6">Cytochrome c domain-containing protein</fullName>
    </recommendedName>
</protein>
<evidence type="ECO:0000313" key="8">
    <source>
        <dbReference type="Proteomes" id="UP000000647"/>
    </source>
</evidence>
<keyword evidence="3 4" id="KW-0408">Iron</keyword>
<dbReference type="InterPro" id="IPR036909">
    <property type="entry name" value="Cyt_c-like_dom_sf"/>
</dbReference>
<dbReference type="eggNOG" id="COG4244">
    <property type="taxonomic scope" value="Bacteria"/>
</dbReference>
<evidence type="ECO:0000259" key="6">
    <source>
        <dbReference type="PROSITE" id="PS51007"/>
    </source>
</evidence>
<feature type="transmembrane region" description="Helical" evidence="5">
    <location>
        <begin position="55"/>
        <end position="77"/>
    </location>
</feature>
<dbReference type="AlphaFoldDB" id="A1WTC3"/>
<name>A1WTC3_HALHL</name>
<keyword evidence="5" id="KW-1133">Transmembrane helix</keyword>
<dbReference type="RefSeq" id="WP_011812958.1">
    <property type="nucleotide sequence ID" value="NC_008789.1"/>
</dbReference>
<keyword evidence="2 4" id="KW-0479">Metal-binding</keyword>
<dbReference type="OrthoDB" id="9809746at2"/>
<dbReference type="GO" id="GO:0046872">
    <property type="term" value="F:metal ion binding"/>
    <property type="evidence" value="ECO:0007669"/>
    <property type="project" value="UniProtKB-KW"/>
</dbReference>
<dbReference type="InterPro" id="IPR011429">
    <property type="entry name" value="Cyt_c_Planctomycete-type"/>
</dbReference>
<evidence type="ECO:0000256" key="3">
    <source>
        <dbReference type="ARBA" id="ARBA00023004"/>
    </source>
</evidence>
<evidence type="ECO:0000256" key="5">
    <source>
        <dbReference type="SAM" id="Phobius"/>
    </source>
</evidence>
<dbReference type="PROSITE" id="PS51007">
    <property type="entry name" value="CYTC"/>
    <property type="match status" value="1"/>
</dbReference>
<sequence>MSVDFFYNFLAGLGYTHPVHPIAVHVTIGLVVAALVFALLALSPRYEKYAVTARHCVTLGFIMVFPTILLGFMDWLYYYGGGWTTTFKIKVTFGLILAVLLGIAALLPAKLTYRSPAVLASYLASFLVVVVLGYYGGELVHGSASPPAEEEEEDDPDGRVSYAQIDRIMRDACVSCHAPGNDIWDLDLTTYEALMEGSKNGPIVVPGEPGESELVKRIDGTTEPQMPLGGSLSQRDKDRIIRWVEQGAEKD</sequence>
<evidence type="ECO:0000313" key="7">
    <source>
        <dbReference type="EMBL" id="ABM60935.1"/>
    </source>
</evidence>
<dbReference type="InterPro" id="IPR019251">
    <property type="entry name" value="DUF2231_TM"/>
</dbReference>
<dbReference type="Pfam" id="PF09990">
    <property type="entry name" value="DUF2231"/>
    <property type="match status" value="1"/>
</dbReference>
<organism evidence="7 8">
    <name type="scientific">Halorhodospira halophila (strain DSM 244 / SL1)</name>
    <name type="common">Ectothiorhodospira halophila (strain DSM 244 / SL1)</name>
    <dbReference type="NCBI Taxonomy" id="349124"/>
    <lineage>
        <taxon>Bacteria</taxon>
        <taxon>Pseudomonadati</taxon>
        <taxon>Pseudomonadota</taxon>
        <taxon>Gammaproteobacteria</taxon>
        <taxon>Chromatiales</taxon>
        <taxon>Ectothiorhodospiraceae</taxon>
        <taxon>Halorhodospira</taxon>
    </lineage>
</organism>
<dbReference type="HOGENOM" id="CLU_1105936_0_0_6"/>
<feature type="transmembrane region" description="Helical" evidence="5">
    <location>
        <begin position="22"/>
        <end position="43"/>
    </location>
</feature>
<dbReference type="STRING" id="349124.Hhal_0141"/>
<evidence type="ECO:0000256" key="1">
    <source>
        <dbReference type="ARBA" id="ARBA00022617"/>
    </source>
</evidence>
<accession>A1WTC3</accession>
<dbReference type="EMBL" id="CP000544">
    <property type="protein sequence ID" value="ABM60935.1"/>
    <property type="molecule type" value="Genomic_DNA"/>
</dbReference>
<feature type="domain" description="Cytochrome c" evidence="6">
    <location>
        <begin position="153"/>
        <end position="248"/>
    </location>
</feature>
<dbReference type="GO" id="GO:0009055">
    <property type="term" value="F:electron transfer activity"/>
    <property type="evidence" value="ECO:0007669"/>
    <property type="project" value="InterPro"/>
</dbReference>
<proteinExistence type="predicted"/>
<dbReference type="Pfam" id="PF07635">
    <property type="entry name" value="PSCyt1"/>
    <property type="match status" value="1"/>
</dbReference>
<keyword evidence="5" id="KW-0472">Membrane</keyword>
<dbReference type="KEGG" id="hha:Hhal_0141"/>
<evidence type="ECO:0000256" key="2">
    <source>
        <dbReference type="ARBA" id="ARBA00022723"/>
    </source>
</evidence>